<evidence type="ECO:0000256" key="2">
    <source>
        <dbReference type="SAM" id="MobiDB-lite"/>
    </source>
</evidence>
<dbReference type="InterPro" id="IPR004244">
    <property type="entry name" value="Transposase_22"/>
</dbReference>
<feature type="compositionally biased region" description="Basic residues" evidence="2">
    <location>
        <begin position="1"/>
        <end position="12"/>
    </location>
</feature>
<dbReference type="Proteomes" id="UP000001646">
    <property type="component" value="Chromosome 5"/>
</dbReference>
<dbReference type="Ensembl" id="ENSACAT00000050833.1">
    <property type="protein sequence ID" value="ENSACAP00000030156.1"/>
    <property type="gene ID" value="ENSACAG00000034960.1"/>
</dbReference>
<feature type="compositionally biased region" description="Polar residues" evidence="2">
    <location>
        <begin position="20"/>
        <end position="38"/>
    </location>
</feature>
<evidence type="ECO:0000256" key="1">
    <source>
        <dbReference type="SAM" id="Coils"/>
    </source>
</evidence>
<evidence type="ECO:0008006" key="5">
    <source>
        <dbReference type="Google" id="ProtNLM"/>
    </source>
</evidence>
<feature type="coiled-coil region" evidence="1">
    <location>
        <begin position="41"/>
        <end position="108"/>
    </location>
</feature>
<dbReference type="InParanoid" id="A0A803T4L6"/>
<sequence>KGKEGKRKGKGNQKRESYTEPRTSTPELRQTTLSVTPKQEQNVLLEEIRKLRLEQREMKSELKRDMQDLHAEMRADYKKEMKDLKDSIKTLQEEARSAITKVGQLETDFVELQGNLHWEREKEMDERALLEMKMRENSLKIRGLREEREEKLRQTFIPIFAKILNIEEQKMDWEIDKISRVGSIKNRKSTLPRDIVITCVKKSTKEAILHYSARNEITINGQRVTIYRDIPIRILQKRREYNFLTSFLREQAIQYRWARLQGLSFRYQTKWFVINSVDEAKEFMRKLGKEDTQKGDPPPEGEIPEDLEGERELHK</sequence>
<keyword evidence="1" id="KW-0175">Coiled coil</keyword>
<dbReference type="PANTHER" id="PTHR11505">
    <property type="entry name" value="L1 TRANSPOSABLE ELEMENT-RELATED"/>
    <property type="match status" value="1"/>
</dbReference>
<evidence type="ECO:0000313" key="4">
    <source>
        <dbReference type="Proteomes" id="UP000001646"/>
    </source>
</evidence>
<reference evidence="3" key="3">
    <citation type="submission" date="2025-09" db="UniProtKB">
        <authorList>
            <consortium name="Ensembl"/>
        </authorList>
    </citation>
    <scope>IDENTIFICATION</scope>
</reference>
<reference evidence="3 4" key="1">
    <citation type="submission" date="2009-12" db="EMBL/GenBank/DDBJ databases">
        <title>The Genome Sequence of Anolis carolinensis (Green Anole Lizard).</title>
        <authorList>
            <consortium name="The Genome Sequencing Platform"/>
            <person name="Di Palma F."/>
            <person name="Alfoldi J."/>
            <person name="Heiman D."/>
            <person name="Young S."/>
            <person name="Grabherr M."/>
            <person name="Johnson J."/>
            <person name="Lander E.S."/>
            <person name="Lindblad-Toh K."/>
        </authorList>
    </citation>
    <scope>NUCLEOTIDE SEQUENCE [LARGE SCALE GENOMIC DNA]</scope>
    <source>
        <strain evidence="3 4">JBL SC #1</strain>
    </source>
</reference>
<protein>
    <recommendedName>
        <fullName evidence="5">L1 transposable element RRM domain-containing protein</fullName>
    </recommendedName>
</protein>
<accession>A0A803T4L6</accession>
<evidence type="ECO:0000313" key="3">
    <source>
        <dbReference type="Ensembl" id="ENSACAP00000030156.1"/>
    </source>
</evidence>
<organism evidence="3 4">
    <name type="scientific">Anolis carolinensis</name>
    <name type="common">Green anole</name>
    <name type="synonym">American chameleon</name>
    <dbReference type="NCBI Taxonomy" id="28377"/>
    <lineage>
        <taxon>Eukaryota</taxon>
        <taxon>Metazoa</taxon>
        <taxon>Chordata</taxon>
        <taxon>Craniata</taxon>
        <taxon>Vertebrata</taxon>
        <taxon>Euteleostomi</taxon>
        <taxon>Lepidosauria</taxon>
        <taxon>Squamata</taxon>
        <taxon>Bifurcata</taxon>
        <taxon>Unidentata</taxon>
        <taxon>Episquamata</taxon>
        <taxon>Toxicofera</taxon>
        <taxon>Iguania</taxon>
        <taxon>Dactyloidae</taxon>
        <taxon>Anolis</taxon>
    </lineage>
</organism>
<feature type="region of interest" description="Disordered" evidence="2">
    <location>
        <begin position="1"/>
        <end position="38"/>
    </location>
</feature>
<feature type="region of interest" description="Disordered" evidence="2">
    <location>
        <begin position="287"/>
        <end position="315"/>
    </location>
</feature>
<dbReference type="Gene3D" id="3.30.70.1820">
    <property type="entry name" value="L1 transposable element, RRM domain"/>
    <property type="match status" value="1"/>
</dbReference>
<name>A0A803T4L6_ANOCA</name>
<proteinExistence type="predicted"/>
<keyword evidence="4" id="KW-1185">Reference proteome</keyword>
<reference evidence="3" key="2">
    <citation type="submission" date="2025-08" db="UniProtKB">
        <authorList>
            <consortium name="Ensembl"/>
        </authorList>
    </citation>
    <scope>IDENTIFICATION</scope>
</reference>
<dbReference type="AlphaFoldDB" id="A0A803T4L6"/>
<dbReference type="GeneTree" id="ENSGT00990000210027"/>